<proteinExistence type="inferred from homology"/>
<feature type="compositionally biased region" description="Polar residues" evidence="4">
    <location>
        <begin position="101"/>
        <end position="110"/>
    </location>
</feature>
<dbReference type="AlphaFoldDB" id="A0AAV0AH33"/>
<accession>A0AAV0AH33</accession>
<evidence type="ECO:0000259" key="5">
    <source>
        <dbReference type="PROSITE" id="PS51366"/>
    </source>
</evidence>
<dbReference type="SMART" id="SM00544">
    <property type="entry name" value="MA3"/>
    <property type="match status" value="1"/>
</dbReference>
<gene>
    <name evidence="6" type="ORF">PPACK8108_LOCUS710</name>
</gene>
<dbReference type="PANTHER" id="PTHR18034:SF4">
    <property type="entry name" value="NUCLEOLAR MIF4G DOMAIN-CONTAINING PROTEIN 1"/>
    <property type="match status" value="1"/>
</dbReference>
<evidence type="ECO:0000256" key="1">
    <source>
        <dbReference type="ARBA" id="ARBA00004604"/>
    </source>
</evidence>
<feature type="compositionally biased region" description="Polar residues" evidence="4">
    <location>
        <begin position="47"/>
        <end position="71"/>
    </location>
</feature>
<feature type="domain" description="MI" evidence="5">
    <location>
        <begin position="639"/>
        <end position="779"/>
    </location>
</feature>
<dbReference type="Pfam" id="PF02854">
    <property type="entry name" value="MIF4G"/>
    <property type="match status" value="1"/>
</dbReference>
<dbReference type="GO" id="GO:0042274">
    <property type="term" value="P:ribosomal small subunit biogenesis"/>
    <property type="evidence" value="ECO:0007669"/>
    <property type="project" value="TreeGrafter"/>
</dbReference>
<dbReference type="PANTHER" id="PTHR18034">
    <property type="entry name" value="CELL CYCLE CONTROL PROTEIN CWF22-RELATED"/>
    <property type="match status" value="1"/>
</dbReference>
<sequence length="919" mass="103262">MAFHRGNHKKQCWSSKRLSLPTQLTAELTALGHDIKSYSKPRGQKAYNKTYSNPSKLSSNHPPSESISNGKNKSKRFDHINKADAKNNVKRKREKDEIHNESQAQKQTLNEPIKKLKPTQTPLEKLCLKQTSFESKKAVSSSKQKLTKEEELEDKRIAWLESQLGLGGDRTSAKEKLRQEFEEDGLEDLFDGLDGLDKLVNNLSASRSIVDTTGSFESEKNEMSLSENSDDLHDLELGCDNFPNVETETSWSGCQIDDINEQNSLLEPSINIKAINSTKVIVEERIQSELKPSTSSSRYVPPHLRQKKSNDVYEVTAKSKDAPKMDNRLRRQLMGILNRVSPTSLPMTLLSLKELYLSHPRAIITHGICETILQLILSKESIGDTLSVTYAALVAAISRGGVQVSGVEIGWAATFVAELSTKVCHAYEASEETVDSIGKSGVNLLGFLSNLYLFQVVSSTLVYDFFRMLIDEGLSEHRVEGLMVFLKACGHRLRHDDPASLKEIVLLVSSKKKEMTNINSRTKFMFETLTDLKNNKNLKKVGSVAGTAEEHLENLKKYLNSLSKNSSCSSEPLRFSLKELKAAPKIGKWWFVGSGWDGDPLAEKDLENLGKPSKPDLAQDNLTNLAIIKLAKKQGMNTDVRKSIFSCLMTSEDYVDACDRINQLSLTSVQKREVVKVLLHCLGNEVNYNPYYTMIGQKLANESHSIQITMQFSLWDFFRELGQVDVGGEELIKKLADDCRTEFSGSNVKMQRIHNLACAYGWWIAKGSLPITVLKPLPFDFLKVEVEDFLSKIMARIFLASQTNSPLVASINSSLINKIINVRSKRDSSPLEKIFLKNSSKLESNDKLFQGIESFLGSDRKFRIFKTKNPRKANLNDDNNVVNGNDGDRKEELNCFDEAQFDTICWAKELVINILSNSF</sequence>
<keyword evidence="3" id="KW-0539">Nucleus</keyword>
<dbReference type="Pfam" id="PF02847">
    <property type="entry name" value="MA3"/>
    <property type="match status" value="1"/>
</dbReference>
<comment type="subcellular location">
    <subcellularLocation>
        <location evidence="1">Nucleus</location>
        <location evidence="1">Nucleolus</location>
    </subcellularLocation>
</comment>
<keyword evidence="7" id="KW-1185">Reference proteome</keyword>
<feature type="compositionally biased region" description="Basic and acidic residues" evidence="4">
    <location>
        <begin position="75"/>
        <end position="87"/>
    </location>
</feature>
<dbReference type="PROSITE" id="PS51366">
    <property type="entry name" value="MI"/>
    <property type="match status" value="1"/>
</dbReference>
<evidence type="ECO:0000313" key="6">
    <source>
        <dbReference type="EMBL" id="CAH7666360.1"/>
    </source>
</evidence>
<evidence type="ECO:0000256" key="4">
    <source>
        <dbReference type="SAM" id="MobiDB-lite"/>
    </source>
</evidence>
<dbReference type="InterPro" id="IPR003890">
    <property type="entry name" value="MIF4G-like_typ-3"/>
</dbReference>
<protein>
    <recommendedName>
        <fullName evidence="5">MI domain-containing protein</fullName>
    </recommendedName>
</protein>
<dbReference type="SUPFAM" id="SSF48371">
    <property type="entry name" value="ARM repeat"/>
    <property type="match status" value="1"/>
</dbReference>
<dbReference type="InterPro" id="IPR050781">
    <property type="entry name" value="CWC22_splicing_factor"/>
</dbReference>
<evidence type="ECO:0000256" key="2">
    <source>
        <dbReference type="ARBA" id="ARBA00006856"/>
    </source>
</evidence>
<dbReference type="Gene3D" id="1.25.40.180">
    <property type="match status" value="1"/>
</dbReference>
<dbReference type="InterPro" id="IPR003891">
    <property type="entry name" value="Initiation_fac_eIF4g_MI"/>
</dbReference>
<dbReference type="EMBL" id="CALTRL010000102">
    <property type="protein sequence ID" value="CAH7666360.1"/>
    <property type="molecule type" value="Genomic_DNA"/>
</dbReference>
<feature type="region of interest" description="Disordered" evidence="4">
    <location>
        <begin position="36"/>
        <end position="117"/>
    </location>
</feature>
<dbReference type="GO" id="GO:0003723">
    <property type="term" value="F:RNA binding"/>
    <property type="evidence" value="ECO:0007669"/>
    <property type="project" value="InterPro"/>
</dbReference>
<dbReference type="GO" id="GO:0005730">
    <property type="term" value="C:nucleolus"/>
    <property type="evidence" value="ECO:0007669"/>
    <property type="project" value="UniProtKB-SubCell"/>
</dbReference>
<organism evidence="6 7">
    <name type="scientific">Phakopsora pachyrhizi</name>
    <name type="common">Asian soybean rust disease fungus</name>
    <dbReference type="NCBI Taxonomy" id="170000"/>
    <lineage>
        <taxon>Eukaryota</taxon>
        <taxon>Fungi</taxon>
        <taxon>Dikarya</taxon>
        <taxon>Basidiomycota</taxon>
        <taxon>Pucciniomycotina</taxon>
        <taxon>Pucciniomycetes</taxon>
        <taxon>Pucciniales</taxon>
        <taxon>Phakopsoraceae</taxon>
        <taxon>Phakopsora</taxon>
    </lineage>
</organism>
<dbReference type="InterPro" id="IPR016024">
    <property type="entry name" value="ARM-type_fold"/>
</dbReference>
<reference evidence="6" key="1">
    <citation type="submission" date="2022-06" db="EMBL/GenBank/DDBJ databases">
        <authorList>
            <consortium name="SYNGENTA / RWTH Aachen University"/>
        </authorList>
    </citation>
    <scope>NUCLEOTIDE SEQUENCE</scope>
</reference>
<comment type="caution">
    <text evidence="6">The sequence shown here is derived from an EMBL/GenBank/DDBJ whole genome shotgun (WGS) entry which is preliminary data.</text>
</comment>
<dbReference type="SMART" id="SM00543">
    <property type="entry name" value="MIF4G"/>
    <property type="match status" value="1"/>
</dbReference>
<evidence type="ECO:0000256" key="3">
    <source>
        <dbReference type="ARBA" id="ARBA00023242"/>
    </source>
</evidence>
<evidence type="ECO:0000313" key="7">
    <source>
        <dbReference type="Proteomes" id="UP001153365"/>
    </source>
</evidence>
<comment type="similarity">
    <text evidence="2">Belongs to the CWC22 family.</text>
</comment>
<name>A0AAV0AH33_PHAPC</name>
<dbReference type="Proteomes" id="UP001153365">
    <property type="component" value="Unassembled WGS sequence"/>
</dbReference>